<dbReference type="PANTHER" id="PTHR47199:SF2">
    <property type="entry name" value="PHOTOSYSTEM II STABILITY_ASSEMBLY FACTOR HCF136, CHLOROPLASTIC"/>
    <property type="match status" value="1"/>
</dbReference>
<evidence type="ECO:0000256" key="2">
    <source>
        <dbReference type="SAM" id="SignalP"/>
    </source>
</evidence>
<dbReference type="EMBL" id="MDTQ01000001">
    <property type="protein sequence ID" value="ODC02851.1"/>
    <property type="molecule type" value="Genomic_DNA"/>
</dbReference>
<comment type="caution">
    <text evidence="3">The sequence shown here is derived from an EMBL/GenBank/DDBJ whole genome shotgun (WGS) entry which is preliminary data.</text>
</comment>
<organism evidence="3 4">
    <name type="scientific">Terasakiispira papahanaumokuakeensis</name>
    <dbReference type="NCBI Taxonomy" id="197479"/>
    <lineage>
        <taxon>Bacteria</taxon>
        <taxon>Pseudomonadati</taxon>
        <taxon>Pseudomonadota</taxon>
        <taxon>Gammaproteobacteria</taxon>
        <taxon>Oceanospirillales</taxon>
        <taxon>Terasakiispira</taxon>
    </lineage>
</organism>
<dbReference type="PANTHER" id="PTHR47199">
    <property type="entry name" value="PHOTOSYSTEM II STABILITY/ASSEMBLY FACTOR HCF136, CHLOROPLASTIC"/>
    <property type="match status" value="1"/>
</dbReference>
<evidence type="ECO:0000256" key="1">
    <source>
        <dbReference type="SAM" id="Coils"/>
    </source>
</evidence>
<evidence type="ECO:0000313" key="3">
    <source>
        <dbReference type="EMBL" id="ODC02851.1"/>
    </source>
</evidence>
<keyword evidence="1" id="KW-0175">Coiled coil</keyword>
<gene>
    <name evidence="3" type="ORF">BFW38_04070</name>
</gene>
<dbReference type="STRING" id="197479.BFW38_04070"/>
<protein>
    <submittedName>
        <fullName evidence="3">Uncharacterized protein</fullName>
    </submittedName>
</protein>
<feature type="coiled-coil region" evidence="1">
    <location>
        <begin position="120"/>
        <end position="147"/>
    </location>
</feature>
<keyword evidence="2" id="KW-0732">Signal</keyword>
<reference evidence="3 4" key="1">
    <citation type="submission" date="2016-08" db="EMBL/GenBank/DDBJ databases">
        <authorList>
            <person name="Seilhamer J.J."/>
        </authorList>
    </citation>
    <scope>NUCLEOTIDE SEQUENCE [LARGE SCALE GENOMIC DNA]</scope>
    <source>
        <strain evidence="3 4">PH27A</strain>
    </source>
</reference>
<sequence length="387" mass="41881">MRVGRRFGCLSLLMASVWSASSQAATDPNSLLYPALKAPLASQALLLDAATAPQRQLIVGEHGIVLYHDQASASWQQADVPVSTMLTAVTHVADDIWLAVGHDGIIIRSTDNGAHWSLVHHEVKARKARAQADIERLKKEIAALSETDAGEAYPDEGDADQPSLDDLEYALDDARFALEHNDVPPLLDVMMLDAQHGFAAGGYNTLLETHDAGVSWQYVADRLPNPEGLHNNVMAQDGQGHVWLAGERGSLYRSDDQGQTWHSENSPYTGSWFALTALPDGGLILAGLRGHAYWRQPDSETWQSLNLPTETTFNGAKVLPNDQVVLLGQGGIFAHGVLPHLTLSALPERESLLTAIKRKDQVIGVGQGGIHRLSFSADSAAHQEEAK</sequence>
<dbReference type="Proteomes" id="UP000094291">
    <property type="component" value="Unassembled WGS sequence"/>
</dbReference>
<evidence type="ECO:0000313" key="4">
    <source>
        <dbReference type="Proteomes" id="UP000094291"/>
    </source>
</evidence>
<dbReference type="Gene3D" id="2.130.10.10">
    <property type="entry name" value="YVTN repeat-like/Quinoprotein amine dehydrogenase"/>
    <property type="match status" value="1"/>
</dbReference>
<dbReference type="CDD" id="cd15482">
    <property type="entry name" value="Sialidase_non-viral"/>
    <property type="match status" value="1"/>
</dbReference>
<dbReference type="InterPro" id="IPR015943">
    <property type="entry name" value="WD40/YVTN_repeat-like_dom_sf"/>
</dbReference>
<dbReference type="SUPFAM" id="SSF50939">
    <property type="entry name" value="Sialidases"/>
    <property type="match status" value="1"/>
</dbReference>
<dbReference type="AlphaFoldDB" id="A0A1E2V787"/>
<dbReference type="InterPro" id="IPR036278">
    <property type="entry name" value="Sialidase_sf"/>
</dbReference>
<feature type="chain" id="PRO_5009119621" evidence="2">
    <location>
        <begin position="25"/>
        <end position="387"/>
    </location>
</feature>
<dbReference type="OrthoDB" id="9813892at2"/>
<feature type="signal peptide" evidence="2">
    <location>
        <begin position="1"/>
        <end position="24"/>
    </location>
</feature>
<proteinExistence type="predicted"/>
<dbReference type="RefSeq" id="WP_068997246.1">
    <property type="nucleotide sequence ID" value="NZ_MDTQ01000001.1"/>
</dbReference>
<name>A0A1E2V787_9GAMM</name>
<keyword evidence="4" id="KW-1185">Reference proteome</keyword>
<accession>A0A1E2V787</accession>